<dbReference type="PANTHER" id="PTHR46552:SF1">
    <property type="entry name" value="NADH-UBIQUINONE OXIDOREDUCTASE CHAIN 2"/>
    <property type="match status" value="1"/>
</dbReference>
<evidence type="ECO:0000256" key="1">
    <source>
        <dbReference type="ARBA" id="ARBA00003257"/>
    </source>
</evidence>
<dbReference type="GO" id="GO:0005743">
    <property type="term" value="C:mitochondrial inner membrane"/>
    <property type="evidence" value="ECO:0007669"/>
    <property type="project" value="UniProtKB-SubCell"/>
</dbReference>
<evidence type="ECO:0000256" key="4">
    <source>
        <dbReference type="ARBA" id="ARBA00012944"/>
    </source>
</evidence>
<gene>
    <name evidence="20" type="primary">ND2</name>
</gene>
<evidence type="ECO:0000256" key="9">
    <source>
        <dbReference type="ARBA" id="ARBA00022792"/>
    </source>
</evidence>
<dbReference type="EC" id="7.1.1.2" evidence="4 18"/>
<evidence type="ECO:0000259" key="19">
    <source>
        <dbReference type="Pfam" id="PF00361"/>
    </source>
</evidence>
<keyword evidence="15 18" id="KW-0496">Mitochondrion</keyword>
<dbReference type="EMBL" id="MF818026">
    <property type="protein sequence ID" value="AYN50611.1"/>
    <property type="molecule type" value="Genomic_DNA"/>
</dbReference>
<evidence type="ECO:0000256" key="7">
    <source>
        <dbReference type="ARBA" id="ARBA00022660"/>
    </source>
</evidence>
<organism evidence="20">
    <name type="scientific">Ornithodoros sonrai</name>
    <dbReference type="NCBI Taxonomy" id="352064"/>
    <lineage>
        <taxon>Eukaryota</taxon>
        <taxon>Metazoa</taxon>
        <taxon>Ecdysozoa</taxon>
        <taxon>Arthropoda</taxon>
        <taxon>Chelicerata</taxon>
        <taxon>Arachnida</taxon>
        <taxon>Acari</taxon>
        <taxon>Parasitiformes</taxon>
        <taxon>Ixodida</taxon>
        <taxon>Ixodoidea</taxon>
        <taxon>Argasidae</taxon>
        <taxon>Ornithodorinae</taxon>
        <taxon>Ornithodoros</taxon>
    </lineage>
</organism>
<evidence type="ECO:0000256" key="14">
    <source>
        <dbReference type="ARBA" id="ARBA00023075"/>
    </source>
</evidence>
<keyword evidence="13 18" id="KW-0520">NAD</keyword>
<evidence type="ECO:0000256" key="12">
    <source>
        <dbReference type="ARBA" id="ARBA00022989"/>
    </source>
</evidence>
<evidence type="ECO:0000313" key="20">
    <source>
        <dbReference type="EMBL" id="AYN50611.1"/>
    </source>
</evidence>
<keyword evidence="16 18" id="KW-0472">Membrane</keyword>
<accession>A0A3G2JZZ2</accession>
<keyword evidence="8 18" id="KW-0812">Transmembrane</keyword>
<feature type="domain" description="NADH:quinone oxidoreductase/Mrp antiporter transmembrane" evidence="19">
    <location>
        <begin position="22"/>
        <end position="261"/>
    </location>
</feature>
<dbReference type="GeneID" id="38345304"/>
<keyword evidence="9 18" id="KW-0999">Mitochondrion inner membrane</keyword>
<comment type="subcellular location">
    <subcellularLocation>
        <location evidence="2 18">Mitochondrion inner membrane</location>
        <topology evidence="2 18">Multi-pass membrane protein</topology>
    </subcellularLocation>
</comment>
<reference evidence="20" key="1">
    <citation type="journal article" date="2019" name="Ticks Tick Borne Dis.">
        <title>Argasid and ixodid systematics: Implications for soft tick evolution and systematics, with a new argasid species list.</title>
        <authorList>
            <person name="Mans B.J."/>
            <person name="Featherston J."/>
            <person name="Kvas M."/>
            <person name="Pillay K.A."/>
            <person name="de Klerk D.G."/>
            <person name="Pienaar R."/>
            <person name="de Castro M.H."/>
            <person name="Schwan T.G."/>
            <person name="Lopez J.E."/>
            <person name="Teel P."/>
            <person name="Perez de Leon A.A."/>
            <person name="Sonenshine D.E."/>
            <person name="Egekwu N.I."/>
            <person name="Bakkes D.K."/>
            <person name="Heyne H."/>
            <person name="Kanduma E.G."/>
            <person name="Nyangiwe N."/>
            <person name="Bouattour A."/>
            <person name="Latif A.A."/>
        </authorList>
    </citation>
    <scope>NUCLEOTIDE SEQUENCE</scope>
</reference>
<comment type="catalytic activity">
    <reaction evidence="17 18">
        <text>a ubiquinone + NADH + 5 H(+)(in) = a ubiquinol + NAD(+) + 4 H(+)(out)</text>
        <dbReference type="Rhea" id="RHEA:29091"/>
        <dbReference type="Rhea" id="RHEA-COMP:9565"/>
        <dbReference type="Rhea" id="RHEA-COMP:9566"/>
        <dbReference type="ChEBI" id="CHEBI:15378"/>
        <dbReference type="ChEBI" id="CHEBI:16389"/>
        <dbReference type="ChEBI" id="CHEBI:17976"/>
        <dbReference type="ChEBI" id="CHEBI:57540"/>
        <dbReference type="ChEBI" id="CHEBI:57945"/>
        <dbReference type="EC" id="7.1.1.2"/>
    </reaction>
</comment>
<keyword evidence="11 18" id="KW-0249">Electron transport</keyword>
<evidence type="ECO:0000256" key="5">
    <source>
        <dbReference type="ARBA" id="ARBA00021008"/>
    </source>
</evidence>
<evidence type="ECO:0000256" key="17">
    <source>
        <dbReference type="ARBA" id="ARBA00049551"/>
    </source>
</evidence>
<keyword evidence="12 18" id="KW-1133">Transmembrane helix</keyword>
<geneLocation type="mitochondrion" evidence="20"/>
<comment type="function">
    <text evidence="1">Core subunit of the mitochondrial membrane respiratory chain NADH dehydrogenase (Complex I) that is believed to belong to the minimal assembly required for catalysis. Complex I functions in the transfer of electrons from NADH to the respiratory chain. The immediate electron acceptor for the enzyme is believed to be ubiquinone.</text>
</comment>
<comment type="function">
    <text evidence="18">Core subunit of the mitochondrial membrane respiratory chain NADH dehydrogenase (Complex I) which catalyzes electron transfer from NADH through the respiratory chain, using ubiquinone as an electron acceptor. Essential for the catalytic activity and assembly of complex I.</text>
</comment>
<evidence type="ECO:0000256" key="13">
    <source>
        <dbReference type="ARBA" id="ARBA00023027"/>
    </source>
</evidence>
<feature type="transmembrane region" description="Helical" evidence="18">
    <location>
        <begin position="297"/>
        <end position="315"/>
    </location>
</feature>
<evidence type="ECO:0000256" key="16">
    <source>
        <dbReference type="ARBA" id="ARBA00023136"/>
    </source>
</evidence>
<evidence type="ECO:0000256" key="15">
    <source>
        <dbReference type="ARBA" id="ARBA00023128"/>
    </source>
</evidence>
<keyword evidence="14 18" id="KW-0830">Ubiquinone</keyword>
<name>A0A3G2JZZ2_9ACAR</name>
<evidence type="ECO:0000256" key="8">
    <source>
        <dbReference type="ARBA" id="ARBA00022692"/>
    </source>
</evidence>
<protein>
    <recommendedName>
        <fullName evidence="5 18">NADH-ubiquinone oxidoreductase chain 2</fullName>
        <ecNumber evidence="4 18">7.1.1.2</ecNumber>
    </recommendedName>
</protein>
<sequence>MKISKTLFMFTLMITLIMAVSSSSMFFLWICLEINMMSYIPLMNYKTFNSSSSITLYFIIQALASSLFIMTTLFLSFSYYYFNLSYVIVISMLLKIGAAPFHFWLPQISEGLFYKPLLLLLSLQKIIPLYISSMNNNFILIISIIFSSMIGSAGGFNQSSTRKILTFSSISHLAWILSLILLSSNLWILYILIYFPVLMLIMQYLSFNNINHISQISLMSKNDKIYMTLLLMSLGGLPPFIGFFMKWITLKMLINNLSILTFPLILSSLVNLFFYLRLIYPLFLKYSMMNKWKSLQVFSYSSLMITQAFPILFMIPMM</sequence>
<dbReference type="GO" id="GO:0008137">
    <property type="term" value="F:NADH dehydrogenase (ubiquinone) activity"/>
    <property type="evidence" value="ECO:0007669"/>
    <property type="project" value="UniProtKB-EC"/>
</dbReference>
<dbReference type="RefSeq" id="YP_009538313.1">
    <property type="nucleotide sequence ID" value="NC_039688.1"/>
</dbReference>
<feature type="transmembrane region" description="Helical" evidence="18">
    <location>
        <begin position="53"/>
        <end position="80"/>
    </location>
</feature>
<evidence type="ECO:0000256" key="2">
    <source>
        <dbReference type="ARBA" id="ARBA00004448"/>
    </source>
</evidence>
<keyword evidence="10 18" id="KW-1278">Translocase</keyword>
<comment type="similarity">
    <text evidence="3 18">Belongs to the complex I subunit 2 family.</text>
</comment>
<dbReference type="PRINTS" id="PR01436">
    <property type="entry name" value="NADHDHGNASE2"/>
</dbReference>
<dbReference type="InterPro" id="IPR050175">
    <property type="entry name" value="Complex_I_Subunit_2"/>
</dbReference>
<keyword evidence="6" id="KW-0813">Transport</keyword>
<feature type="transmembrane region" description="Helical" evidence="18">
    <location>
        <begin position="225"/>
        <end position="245"/>
    </location>
</feature>
<feature type="transmembrane region" description="Helical" evidence="18">
    <location>
        <begin position="257"/>
        <end position="276"/>
    </location>
</feature>
<feature type="transmembrane region" description="Helical" evidence="18">
    <location>
        <begin position="6"/>
        <end position="32"/>
    </location>
</feature>
<dbReference type="AlphaFoldDB" id="A0A3G2JZZ2"/>
<dbReference type="Pfam" id="PF00361">
    <property type="entry name" value="Proton_antipo_M"/>
    <property type="match status" value="1"/>
</dbReference>
<dbReference type="PANTHER" id="PTHR46552">
    <property type="entry name" value="NADH-UBIQUINONE OXIDOREDUCTASE CHAIN 2"/>
    <property type="match status" value="1"/>
</dbReference>
<proteinExistence type="inferred from homology"/>
<feature type="transmembrane region" description="Helical" evidence="18">
    <location>
        <begin position="137"/>
        <end position="157"/>
    </location>
</feature>
<dbReference type="InterPro" id="IPR001750">
    <property type="entry name" value="ND/Mrp_TM"/>
</dbReference>
<keyword evidence="7 18" id="KW-0679">Respiratory chain</keyword>
<evidence type="ECO:0000256" key="3">
    <source>
        <dbReference type="ARBA" id="ARBA00007012"/>
    </source>
</evidence>
<evidence type="ECO:0000256" key="10">
    <source>
        <dbReference type="ARBA" id="ARBA00022967"/>
    </source>
</evidence>
<dbReference type="CTD" id="4536"/>
<evidence type="ECO:0000256" key="18">
    <source>
        <dbReference type="RuleBase" id="RU003403"/>
    </source>
</evidence>
<dbReference type="GO" id="GO:0006120">
    <property type="term" value="P:mitochondrial electron transport, NADH to ubiquinone"/>
    <property type="evidence" value="ECO:0007669"/>
    <property type="project" value="InterPro"/>
</dbReference>
<dbReference type="InterPro" id="IPR003917">
    <property type="entry name" value="NADH_UbQ_OxRdtase_chain2"/>
</dbReference>
<evidence type="ECO:0000256" key="6">
    <source>
        <dbReference type="ARBA" id="ARBA00022448"/>
    </source>
</evidence>
<feature type="transmembrane region" description="Helical" evidence="18">
    <location>
        <begin position="86"/>
        <end position="105"/>
    </location>
</feature>
<evidence type="ECO:0000256" key="11">
    <source>
        <dbReference type="ARBA" id="ARBA00022982"/>
    </source>
</evidence>